<dbReference type="CDD" id="cd01392">
    <property type="entry name" value="HTH_LacI"/>
    <property type="match status" value="1"/>
</dbReference>
<evidence type="ECO:0000256" key="1">
    <source>
        <dbReference type="ARBA" id="ARBA00022491"/>
    </source>
</evidence>
<feature type="domain" description="HTH lacI-type" evidence="6">
    <location>
        <begin position="27"/>
        <end position="82"/>
    </location>
</feature>
<evidence type="ECO:0000313" key="7">
    <source>
        <dbReference type="EMBL" id="NMD86042.1"/>
    </source>
</evidence>
<name>A0A848AYM9_9BACT</name>
<proteinExistence type="predicted"/>
<evidence type="ECO:0000256" key="4">
    <source>
        <dbReference type="ARBA" id="ARBA00023163"/>
    </source>
</evidence>
<protein>
    <submittedName>
        <fullName evidence="7">LacI family transcriptional regulator</fullName>
    </submittedName>
</protein>
<dbReference type="PANTHER" id="PTHR30146">
    <property type="entry name" value="LACI-RELATED TRANSCRIPTIONAL REPRESSOR"/>
    <property type="match status" value="1"/>
</dbReference>
<dbReference type="RefSeq" id="WP_168961912.1">
    <property type="nucleotide sequence ID" value="NZ_JABAEW010000007.1"/>
</dbReference>
<keyword evidence="1" id="KW-0678">Repressor</keyword>
<dbReference type="InterPro" id="IPR010982">
    <property type="entry name" value="Lambda_DNA-bd_dom_sf"/>
</dbReference>
<evidence type="ECO:0000256" key="2">
    <source>
        <dbReference type="ARBA" id="ARBA00023015"/>
    </source>
</evidence>
<accession>A0A848AYM9</accession>
<keyword evidence="3" id="KW-0238">DNA-binding</keyword>
<dbReference type="GO" id="GO:0003700">
    <property type="term" value="F:DNA-binding transcription factor activity"/>
    <property type="evidence" value="ECO:0007669"/>
    <property type="project" value="TreeGrafter"/>
</dbReference>
<reference evidence="7 8" key="1">
    <citation type="submission" date="2020-04" db="EMBL/GenBank/DDBJ databases">
        <authorList>
            <person name="Hitch T.C.A."/>
            <person name="Wylensek D."/>
            <person name="Clavel T."/>
        </authorList>
    </citation>
    <scope>NUCLEOTIDE SEQUENCE [LARGE SCALE GENOMIC DNA]</scope>
    <source>
        <strain evidence="7 8">COR2-253-APC-1A</strain>
    </source>
</reference>
<dbReference type="EMBL" id="JABAEW010000007">
    <property type="protein sequence ID" value="NMD86042.1"/>
    <property type="molecule type" value="Genomic_DNA"/>
</dbReference>
<evidence type="ECO:0000259" key="6">
    <source>
        <dbReference type="PROSITE" id="PS50932"/>
    </source>
</evidence>
<keyword evidence="4" id="KW-0804">Transcription</keyword>
<dbReference type="InterPro" id="IPR000843">
    <property type="entry name" value="HTH_LacI"/>
</dbReference>
<dbReference type="GO" id="GO:0000976">
    <property type="term" value="F:transcription cis-regulatory region binding"/>
    <property type="evidence" value="ECO:0007669"/>
    <property type="project" value="TreeGrafter"/>
</dbReference>
<comment type="caution">
    <text evidence="7">The sequence shown here is derived from an EMBL/GenBank/DDBJ whole genome shotgun (WGS) entry which is preliminary data.</text>
</comment>
<dbReference type="PANTHER" id="PTHR30146:SF148">
    <property type="entry name" value="HTH-TYPE TRANSCRIPTIONAL REPRESSOR PURR-RELATED"/>
    <property type="match status" value="1"/>
</dbReference>
<gene>
    <name evidence="7" type="ORF">HF882_05535</name>
</gene>
<dbReference type="SUPFAM" id="SSF47413">
    <property type="entry name" value="lambda repressor-like DNA-binding domains"/>
    <property type="match status" value="1"/>
</dbReference>
<dbReference type="SUPFAM" id="SSF53822">
    <property type="entry name" value="Periplasmic binding protein-like I"/>
    <property type="match status" value="1"/>
</dbReference>
<organism evidence="7 8">
    <name type="scientific">Victivallis vadensis</name>
    <dbReference type="NCBI Taxonomy" id="172901"/>
    <lineage>
        <taxon>Bacteria</taxon>
        <taxon>Pseudomonadati</taxon>
        <taxon>Lentisphaerota</taxon>
        <taxon>Lentisphaeria</taxon>
        <taxon>Victivallales</taxon>
        <taxon>Victivallaceae</taxon>
        <taxon>Victivallis</taxon>
    </lineage>
</organism>
<keyword evidence="2" id="KW-0805">Transcription regulation</keyword>
<dbReference type="SMART" id="SM00354">
    <property type="entry name" value="HTH_LACI"/>
    <property type="match status" value="1"/>
</dbReference>
<evidence type="ECO:0000256" key="5">
    <source>
        <dbReference type="SAM" id="MobiDB-lite"/>
    </source>
</evidence>
<evidence type="ECO:0000313" key="8">
    <source>
        <dbReference type="Proteomes" id="UP000576225"/>
    </source>
</evidence>
<feature type="region of interest" description="Disordered" evidence="5">
    <location>
        <begin position="1"/>
        <end position="22"/>
    </location>
</feature>
<dbReference type="Gene3D" id="1.10.260.40">
    <property type="entry name" value="lambda repressor-like DNA-binding domains"/>
    <property type="match status" value="1"/>
</dbReference>
<dbReference type="AlphaFoldDB" id="A0A848AYM9"/>
<dbReference type="Gene3D" id="3.40.50.2300">
    <property type="match status" value="2"/>
</dbReference>
<dbReference type="Proteomes" id="UP000576225">
    <property type="component" value="Unassembled WGS sequence"/>
</dbReference>
<sequence>MLQHPLFQDGTTMTGNRKKNAARERCSIRDLAEYVGLSTCTVSKVLNGRTGTKIPEATRERVLAAARELDYVPNVNAQRLFRRRAGVIGLLVPSQLDAEDHVFTDLHFVDILAGMEEMLQGSGSNLLLLFGEKRDANCRYWPLFRAGTVDGLLVWGEHREAGYLGELLENRAPALFITSVPDSAAPGRLSFVTASYRRTAAELTGVLCARRPRRLLFLCGPGGHSVVEAIRAGVEDALAGTGVECTALVSRYARESARETLLGALRREKFDGLIVMSRSMESGVQDALRELEIAPEQLPMVLLDGDRRTGLAAGVLGAARLDDREIGRLAIQGIRQLIDRETECFRREVRPELLIAGGG</sequence>
<dbReference type="Pfam" id="PF00356">
    <property type="entry name" value="LacI"/>
    <property type="match status" value="1"/>
</dbReference>
<dbReference type="InterPro" id="IPR028082">
    <property type="entry name" value="Peripla_BP_I"/>
</dbReference>
<evidence type="ECO:0000256" key="3">
    <source>
        <dbReference type="ARBA" id="ARBA00023125"/>
    </source>
</evidence>
<dbReference type="PROSITE" id="PS50932">
    <property type="entry name" value="HTH_LACI_2"/>
    <property type="match status" value="1"/>
</dbReference>